<proteinExistence type="predicted"/>
<evidence type="ECO:0000256" key="1">
    <source>
        <dbReference type="SAM" id="MobiDB-lite"/>
    </source>
</evidence>
<evidence type="ECO:0000313" key="2">
    <source>
        <dbReference type="EMBL" id="GLY56851.1"/>
    </source>
</evidence>
<sequence length="77" mass="7858">MRPKYSGAWSQRDAKIMYPTVVTRALGEGTFGLVVNAGVEGTGVGSPGVGDGGRRRPSGTRGTGHRSSPGRQGTNAA</sequence>
<feature type="compositionally biased region" description="Gly residues" evidence="1">
    <location>
        <begin position="40"/>
        <end position="51"/>
    </location>
</feature>
<name>A0AAV5P4I4_CELCE</name>
<reference evidence="2" key="1">
    <citation type="submission" date="2023-03" db="EMBL/GenBank/DDBJ databases">
        <title>Cellulosimicrobium cellulans NBRC 103059.</title>
        <authorList>
            <person name="Ichikawa N."/>
            <person name="Sato H."/>
            <person name="Tonouchi N."/>
        </authorList>
    </citation>
    <scope>NUCLEOTIDE SEQUENCE</scope>
    <source>
        <strain evidence="2">NBRC 103059</strain>
    </source>
</reference>
<organism evidence="2 3">
    <name type="scientific">Cellulosimicrobium cellulans</name>
    <name type="common">Arthrobacter luteus</name>
    <dbReference type="NCBI Taxonomy" id="1710"/>
    <lineage>
        <taxon>Bacteria</taxon>
        <taxon>Bacillati</taxon>
        <taxon>Actinomycetota</taxon>
        <taxon>Actinomycetes</taxon>
        <taxon>Micrococcales</taxon>
        <taxon>Promicromonosporaceae</taxon>
        <taxon>Cellulosimicrobium</taxon>
    </lineage>
</organism>
<feature type="region of interest" description="Disordered" evidence="1">
    <location>
        <begin position="39"/>
        <end position="77"/>
    </location>
</feature>
<gene>
    <name evidence="2" type="ORF">Ccel01_14530</name>
</gene>
<comment type="caution">
    <text evidence="2">The sequence shown here is derived from an EMBL/GenBank/DDBJ whole genome shotgun (WGS) entry which is preliminary data.</text>
</comment>
<dbReference type="EMBL" id="BSTG01000001">
    <property type="protein sequence ID" value="GLY56851.1"/>
    <property type="molecule type" value="Genomic_DNA"/>
</dbReference>
<accession>A0AAV5P4I4</accession>
<dbReference type="AlphaFoldDB" id="A0AAV5P4I4"/>
<evidence type="ECO:0000313" key="3">
    <source>
        <dbReference type="Proteomes" id="UP001165168"/>
    </source>
</evidence>
<dbReference type="Proteomes" id="UP001165168">
    <property type="component" value="Unassembled WGS sequence"/>
</dbReference>
<protein>
    <submittedName>
        <fullName evidence="2">Uncharacterized protein</fullName>
    </submittedName>
</protein>